<organism evidence="2 3">
    <name type="scientific">Ramlibacter alkalitolerans</name>
    <dbReference type="NCBI Taxonomy" id="2039631"/>
    <lineage>
        <taxon>Bacteria</taxon>
        <taxon>Pseudomonadati</taxon>
        <taxon>Pseudomonadota</taxon>
        <taxon>Betaproteobacteria</taxon>
        <taxon>Burkholderiales</taxon>
        <taxon>Comamonadaceae</taxon>
        <taxon>Ramlibacter</taxon>
    </lineage>
</organism>
<accession>A0ABS1JUQ2</accession>
<reference evidence="2 3" key="1">
    <citation type="journal article" date="2017" name="Int. J. Syst. Evol. Microbiol.">
        <title>Ramlibacter alkalitolerans sp. nov., alkali-tolerant bacterium isolated from soil of ginseng.</title>
        <authorList>
            <person name="Lee D.H."/>
            <person name="Cha C.J."/>
        </authorList>
    </citation>
    <scope>NUCLEOTIDE SEQUENCE [LARGE SCALE GENOMIC DNA]</scope>
    <source>
        <strain evidence="2 3">KACC 19305</strain>
    </source>
</reference>
<dbReference type="Proteomes" id="UP000622707">
    <property type="component" value="Unassembled WGS sequence"/>
</dbReference>
<keyword evidence="3" id="KW-1185">Reference proteome</keyword>
<gene>
    <name evidence="2" type="ORF">JI746_22775</name>
</gene>
<evidence type="ECO:0000259" key="1">
    <source>
        <dbReference type="Pfam" id="PF13683"/>
    </source>
</evidence>
<name>A0ABS1JUQ2_9BURK</name>
<protein>
    <submittedName>
        <fullName evidence="2">Transposase</fullName>
    </submittedName>
</protein>
<comment type="caution">
    <text evidence="2">The sequence shown here is derived from an EMBL/GenBank/DDBJ whole genome shotgun (WGS) entry which is preliminary data.</text>
</comment>
<dbReference type="InterPro" id="IPR001584">
    <property type="entry name" value="Integrase_cat-core"/>
</dbReference>
<evidence type="ECO:0000313" key="2">
    <source>
        <dbReference type="EMBL" id="MBL0427949.1"/>
    </source>
</evidence>
<feature type="domain" description="Integrase catalytic" evidence="1">
    <location>
        <begin position="1"/>
        <end position="37"/>
    </location>
</feature>
<proteinExistence type="predicted"/>
<sequence length="67" mass="7336">MQNGYIESFSGKFRDECLNEHSLQTLTQTCAAIATWRSVSKTSGRTAGFGAFHQHGSRSSIASAVRR</sequence>
<evidence type="ECO:0000313" key="3">
    <source>
        <dbReference type="Proteomes" id="UP000622707"/>
    </source>
</evidence>
<dbReference type="EMBL" id="JAEQND010000014">
    <property type="protein sequence ID" value="MBL0427949.1"/>
    <property type="molecule type" value="Genomic_DNA"/>
</dbReference>
<dbReference type="Pfam" id="PF13683">
    <property type="entry name" value="rve_3"/>
    <property type="match status" value="1"/>
</dbReference>